<keyword evidence="3" id="KW-0808">Transferase</keyword>
<dbReference type="GO" id="GO:0016747">
    <property type="term" value="F:acyltransferase activity, transferring groups other than amino-acyl groups"/>
    <property type="evidence" value="ECO:0007669"/>
    <property type="project" value="InterPro"/>
</dbReference>
<evidence type="ECO:0000256" key="1">
    <source>
        <dbReference type="SAM" id="Phobius"/>
    </source>
</evidence>
<feature type="transmembrane region" description="Helical" evidence="1">
    <location>
        <begin position="118"/>
        <end position="138"/>
    </location>
</feature>
<sequence>MPHSILDENTLENGYGIESKPLLQLETSEFTSTWHKKLLAVWKVIRPSILTPQSPDHEVKSPRRTAYLDGMRGFAALIVYWGHHQLWARDVIGAGAILENAWGYENRWYFACLPGIRLLFSGGHLAVTIFFVISGYVLSAKPLSLIQSGDYSKLQDNIGSALFRRWLRLFLPVICTTFIYMTSWHLFGIWTATPEHKNTYAEELWNYYIEFKNFSFVFRGGGNDWLTYNFHAWSIPVEFRGSIIIYTTLVALSRCTCQARLWCTFGLIFYFMYITDGAHYSMFLTGMLLCDFDLLAMEGNLPKFFQKLNPYKRAICHTLVVFGIYLGGVPSFKQDYEILQNSPGWRTLSYFKPQAVFDYKWFYLYWASLFLVYAVPRVPSLHRFFESRFCQYLGRISFAFYLVHGPVLWTLGDRLYVAAGWSREIHGGATPGWINLFPLSKAGPLGLELSFLLPHFIILPVTLWLAEIGTRLIDEPTYMKEKMSAFGSNSSIYECAQVRC</sequence>
<feature type="transmembrane region" description="Helical" evidence="1">
    <location>
        <begin position="169"/>
        <end position="190"/>
    </location>
</feature>
<keyword evidence="1" id="KW-0472">Membrane</keyword>
<dbReference type="Pfam" id="PF01757">
    <property type="entry name" value="Acyl_transf_3"/>
    <property type="match status" value="1"/>
</dbReference>
<dbReference type="AlphaFoldDB" id="A0A420IIS3"/>
<protein>
    <submittedName>
        <fullName evidence="3">Putative acyltransferase</fullName>
    </submittedName>
</protein>
<dbReference type="InterPro" id="IPR002656">
    <property type="entry name" value="Acyl_transf_3_dom"/>
</dbReference>
<dbReference type="Proteomes" id="UP000285326">
    <property type="component" value="Unassembled WGS sequence"/>
</dbReference>
<keyword evidence="1" id="KW-0812">Transmembrane</keyword>
<comment type="caution">
    <text evidence="3">The sequence shown here is derived from an EMBL/GenBank/DDBJ whole genome shotgun (WGS) entry which is preliminary data.</text>
</comment>
<dbReference type="EMBL" id="MCBS01023962">
    <property type="protein sequence ID" value="RKF74450.1"/>
    <property type="molecule type" value="Genomic_DNA"/>
</dbReference>
<proteinExistence type="predicted"/>
<organism evidence="3 4">
    <name type="scientific">Golovinomyces cichoracearum</name>
    <dbReference type="NCBI Taxonomy" id="62708"/>
    <lineage>
        <taxon>Eukaryota</taxon>
        <taxon>Fungi</taxon>
        <taxon>Dikarya</taxon>
        <taxon>Ascomycota</taxon>
        <taxon>Pezizomycotina</taxon>
        <taxon>Leotiomycetes</taxon>
        <taxon>Erysiphales</taxon>
        <taxon>Erysiphaceae</taxon>
        <taxon>Golovinomyces</taxon>
    </lineage>
</organism>
<reference evidence="3 4" key="1">
    <citation type="journal article" date="2018" name="BMC Genomics">
        <title>Comparative genome analyses reveal sequence features reflecting distinct modes of host-adaptation between dicot and monocot powdery mildew.</title>
        <authorList>
            <person name="Wu Y."/>
            <person name="Ma X."/>
            <person name="Pan Z."/>
            <person name="Kale S.D."/>
            <person name="Song Y."/>
            <person name="King H."/>
            <person name="Zhang Q."/>
            <person name="Presley C."/>
            <person name="Deng X."/>
            <person name="Wei C.I."/>
            <person name="Xiao S."/>
        </authorList>
    </citation>
    <scope>NUCLEOTIDE SEQUENCE [LARGE SCALE GENOMIC DNA]</scope>
    <source>
        <strain evidence="3">UMSG1</strain>
    </source>
</reference>
<keyword evidence="1" id="KW-1133">Transmembrane helix</keyword>
<evidence type="ECO:0000259" key="2">
    <source>
        <dbReference type="Pfam" id="PF01757"/>
    </source>
</evidence>
<keyword evidence="3" id="KW-0012">Acyltransferase</keyword>
<feature type="transmembrane region" description="Helical" evidence="1">
    <location>
        <begin position="451"/>
        <end position="473"/>
    </location>
</feature>
<feature type="domain" description="Acyltransferase 3" evidence="2">
    <location>
        <begin position="66"/>
        <end position="427"/>
    </location>
</feature>
<feature type="transmembrane region" description="Helical" evidence="1">
    <location>
        <begin position="392"/>
        <end position="412"/>
    </location>
</feature>
<accession>A0A420IIS3</accession>
<name>A0A420IIS3_9PEZI</name>
<dbReference type="InterPro" id="IPR050879">
    <property type="entry name" value="Acyltransferase_3"/>
</dbReference>
<evidence type="ECO:0000313" key="3">
    <source>
        <dbReference type="EMBL" id="RKF74450.1"/>
    </source>
</evidence>
<feature type="transmembrane region" description="Helical" evidence="1">
    <location>
        <begin position="259"/>
        <end position="275"/>
    </location>
</feature>
<dbReference type="PANTHER" id="PTHR23028:SF125">
    <property type="entry name" value="ACYLTRANSFERASE"/>
    <property type="match status" value="1"/>
</dbReference>
<dbReference type="PANTHER" id="PTHR23028">
    <property type="entry name" value="ACETYLTRANSFERASE"/>
    <property type="match status" value="1"/>
</dbReference>
<gene>
    <name evidence="3" type="ORF">GcM1_239056</name>
</gene>
<evidence type="ECO:0000313" key="4">
    <source>
        <dbReference type="Proteomes" id="UP000285326"/>
    </source>
</evidence>
<feature type="transmembrane region" description="Helical" evidence="1">
    <location>
        <begin position="361"/>
        <end position="380"/>
    </location>
</feature>